<dbReference type="PANTHER" id="PTHR15818">
    <property type="entry name" value="G PATCH AND KOW-CONTAINING"/>
    <property type="match status" value="1"/>
</dbReference>
<accession>E1ZM27</accession>
<dbReference type="CDD" id="cd13153">
    <property type="entry name" value="KOW_GPKOW_B"/>
    <property type="match status" value="1"/>
</dbReference>
<dbReference type="RefSeq" id="XP_005845139.1">
    <property type="nucleotide sequence ID" value="XM_005845077.1"/>
</dbReference>
<dbReference type="Pfam" id="PF12656">
    <property type="entry name" value="G-patch_2"/>
    <property type="match status" value="1"/>
</dbReference>
<evidence type="ECO:0000256" key="1">
    <source>
        <dbReference type="ARBA" id="ARBA00004123"/>
    </source>
</evidence>
<dbReference type="OrthoDB" id="5577072at2759"/>
<organism evidence="7">
    <name type="scientific">Chlorella variabilis</name>
    <name type="common">Green alga</name>
    <dbReference type="NCBI Taxonomy" id="554065"/>
    <lineage>
        <taxon>Eukaryota</taxon>
        <taxon>Viridiplantae</taxon>
        <taxon>Chlorophyta</taxon>
        <taxon>core chlorophytes</taxon>
        <taxon>Trebouxiophyceae</taxon>
        <taxon>Chlorellales</taxon>
        <taxon>Chlorellaceae</taxon>
        <taxon>Chlorella clade</taxon>
        <taxon>Chlorella</taxon>
    </lineage>
</organism>
<feature type="domain" description="G-patch" evidence="5">
    <location>
        <begin position="128"/>
        <end position="174"/>
    </location>
</feature>
<dbReference type="InterPro" id="IPR045166">
    <property type="entry name" value="Spp2-like"/>
</dbReference>
<name>E1ZM27_CHLVA</name>
<dbReference type="FunCoup" id="E1ZM27">
    <property type="interactions" value="1618"/>
</dbReference>
<dbReference type="InterPro" id="IPR026822">
    <property type="entry name" value="Spp2/MOS2_G-patch"/>
</dbReference>
<feature type="region of interest" description="Disordered" evidence="4">
    <location>
        <begin position="80"/>
        <end position="103"/>
    </location>
</feature>
<dbReference type="GO" id="GO:0005681">
    <property type="term" value="C:spliceosomal complex"/>
    <property type="evidence" value="ECO:0007669"/>
    <property type="project" value="TreeGrafter"/>
</dbReference>
<protein>
    <recommendedName>
        <fullName evidence="5">G-patch domain-containing protein</fullName>
    </recommendedName>
</protein>
<comment type="subcellular location">
    <subcellularLocation>
        <location evidence="1">Nucleus</location>
    </subcellularLocation>
</comment>
<dbReference type="EMBL" id="GL433853">
    <property type="protein sequence ID" value="EFN53037.1"/>
    <property type="molecule type" value="Genomic_DNA"/>
</dbReference>
<sequence>MRDGGCRPHYLREFCMRESAARAAAAVPVRTVGSKFMPSYIPEASDKVDTEGINKFETAAHDTAVAQQDVTYGLHVRARPQEGAEEWREQQEQQPAAVPADREAAKLKEDLDGLPPEADLDAYAAMPVDQFGMALLRGMGWTEGAAIGRNAKEEVKAKELVRRPQRLGLGAAPAPEQANKKFIKPGESRDRPDLVYVDSQGVQRSSKPVDEKLVERRREGVHPGKARNAAALRDAGVCDVYVDDIKESVLDLHQRQLETVVPSTEGTPVLVLAGRLRGKQGRLLKRNTETGLAAVQLTGDFSVHKLGLDDVSEYTGPTDAWDAE</sequence>
<dbReference type="InterPro" id="IPR000467">
    <property type="entry name" value="G_patch_dom"/>
</dbReference>
<feature type="region of interest" description="Disordered" evidence="4">
    <location>
        <begin position="169"/>
        <end position="190"/>
    </location>
</feature>
<proteinExistence type="predicted"/>
<dbReference type="KEGG" id="cvr:CHLNCDRAFT_53994"/>
<gene>
    <name evidence="6" type="ORF">CHLNCDRAFT_53994</name>
</gene>
<feature type="compositionally biased region" description="Basic and acidic residues" evidence="4">
    <location>
        <begin position="80"/>
        <end position="91"/>
    </location>
</feature>
<keyword evidence="2" id="KW-0677">Repeat</keyword>
<dbReference type="PANTHER" id="PTHR15818:SF2">
    <property type="entry name" value="G-PATCH DOMAIN AND KOW MOTIFS-CONTAINING PROTEIN"/>
    <property type="match status" value="1"/>
</dbReference>
<dbReference type="PROSITE" id="PS50174">
    <property type="entry name" value="G_PATCH"/>
    <property type="match status" value="1"/>
</dbReference>
<dbReference type="Proteomes" id="UP000008141">
    <property type="component" value="Unassembled WGS sequence"/>
</dbReference>
<dbReference type="InterPro" id="IPR041994">
    <property type="entry name" value="GPKOW_KOW2"/>
</dbReference>
<evidence type="ECO:0000256" key="3">
    <source>
        <dbReference type="ARBA" id="ARBA00023242"/>
    </source>
</evidence>
<evidence type="ECO:0000313" key="7">
    <source>
        <dbReference type="Proteomes" id="UP000008141"/>
    </source>
</evidence>
<dbReference type="GO" id="GO:0000398">
    <property type="term" value="P:mRNA splicing, via spliceosome"/>
    <property type="evidence" value="ECO:0007669"/>
    <property type="project" value="InterPro"/>
</dbReference>
<dbReference type="GO" id="GO:0003676">
    <property type="term" value="F:nucleic acid binding"/>
    <property type="evidence" value="ECO:0007669"/>
    <property type="project" value="InterPro"/>
</dbReference>
<keyword evidence="3" id="KW-0539">Nucleus</keyword>
<evidence type="ECO:0000256" key="4">
    <source>
        <dbReference type="SAM" id="MobiDB-lite"/>
    </source>
</evidence>
<evidence type="ECO:0000256" key="2">
    <source>
        <dbReference type="ARBA" id="ARBA00022737"/>
    </source>
</evidence>
<keyword evidence="7" id="KW-1185">Reference proteome</keyword>
<dbReference type="OMA" id="WLISHIR"/>
<evidence type="ECO:0000313" key="6">
    <source>
        <dbReference type="EMBL" id="EFN53037.1"/>
    </source>
</evidence>
<dbReference type="InParanoid" id="E1ZM27"/>
<dbReference type="Pfam" id="PF25088">
    <property type="entry name" value="GPKOW_C"/>
    <property type="match status" value="1"/>
</dbReference>
<reference evidence="6 7" key="1">
    <citation type="journal article" date="2010" name="Plant Cell">
        <title>The Chlorella variabilis NC64A genome reveals adaptation to photosymbiosis, coevolution with viruses, and cryptic sex.</title>
        <authorList>
            <person name="Blanc G."/>
            <person name="Duncan G."/>
            <person name="Agarkova I."/>
            <person name="Borodovsky M."/>
            <person name="Gurnon J."/>
            <person name="Kuo A."/>
            <person name="Lindquist E."/>
            <person name="Lucas S."/>
            <person name="Pangilinan J."/>
            <person name="Polle J."/>
            <person name="Salamov A."/>
            <person name="Terry A."/>
            <person name="Yamada T."/>
            <person name="Dunigan D.D."/>
            <person name="Grigoriev I.V."/>
            <person name="Claverie J.M."/>
            <person name="Van Etten J.L."/>
        </authorList>
    </citation>
    <scope>NUCLEOTIDE SEQUENCE [LARGE SCALE GENOMIC DNA]</scope>
    <source>
        <strain evidence="6 7">NC64A</strain>
    </source>
</reference>
<dbReference type="AlphaFoldDB" id="E1ZM27"/>
<dbReference type="eggNOG" id="KOG4315">
    <property type="taxonomic scope" value="Eukaryota"/>
</dbReference>
<dbReference type="GeneID" id="17352565"/>
<evidence type="ECO:0000259" key="5">
    <source>
        <dbReference type="PROSITE" id="PS50174"/>
    </source>
</evidence>
<dbReference type="STRING" id="554065.E1ZM27"/>